<dbReference type="Pfam" id="PF01248">
    <property type="entry name" value="Ribosomal_L7Ae"/>
    <property type="match status" value="1"/>
</dbReference>
<dbReference type="RefSeq" id="WP_117326941.1">
    <property type="nucleotide sequence ID" value="NZ_QVTE01000032.1"/>
</dbReference>
<organism evidence="4 5">
    <name type="scientific">Peribacillus saganii</name>
    <dbReference type="NCBI Taxonomy" id="2303992"/>
    <lineage>
        <taxon>Bacteria</taxon>
        <taxon>Bacillati</taxon>
        <taxon>Bacillota</taxon>
        <taxon>Bacilli</taxon>
        <taxon>Bacillales</taxon>
        <taxon>Bacillaceae</taxon>
        <taxon>Peribacillus</taxon>
    </lineage>
</organism>
<comment type="similarity">
    <text evidence="2">Belongs to the eukaryotic ribosomal protein eL8 family.</text>
</comment>
<keyword evidence="1 2" id="KW-0694">RNA-binding</keyword>
<dbReference type="OrthoDB" id="2353623at2"/>
<comment type="caution">
    <text evidence="4">The sequence shown here is derived from an EMBL/GenBank/DDBJ whole genome shotgun (WGS) entry which is preliminary data.</text>
</comment>
<dbReference type="InterPro" id="IPR023460">
    <property type="entry name" value="RNA_bf_YbxF-like"/>
</dbReference>
<dbReference type="InterPro" id="IPR004038">
    <property type="entry name" value="Ribosomal_eL8/eL30/eS12/Gad45"/>
</dbReference>
<gene>
    <name evidence="4" type="ORF">D0469_11790</name>
</gene>
<proteinExistence type="inferred from homology"/>
<name>A0A372LPQ9_9BACI</name>
<accession>A0A372LPQ9</accession>
<dbReference type="NCBIfam" id="NF010125">
    <property type="entry name" value="PRK13602.1"/>
    <property type="match status" value="1"/>
</dbReference>
<evidence type="ECO:0000259" key="3">
    <source>
        <dbReference type="Pfam" id="PF01248"/>
    </source>
</evidence>
<keyword evidence="4" id="KW-0689">Ribosomal protein</keyword>
<dbReference type="HAMAP" id="MF_00574">
    <property type="entry name" value="Ribosomal_eL8_Bact"/>
    <property type="match status" value="1"/>
</dbReference>
<dbReference type="InterPro" id="IPR029064">
    <property type="entry name" value="Ribosomal_eL30-like_sf"/>
</dbReference>
<evidence type="ECO:0000256" key="2">
    <source>
        <dbReference type="HAMAP-Rule" id="MF_00574"/>
    </source>
</evidence>
<keyword evidence="5" id="KW-1185">Reference proteome</keyword>
<dbReference type="EMBL" id="QVTE01000032">
    <property type="protein sequence ID" value="RFU68636.1"/>
    <property type="molecule type" value="Genomic_DNA"/>
</dbReference>
<sequence>MSYEKVLQAKSVIVGTKQTVRALKNNLIQEVVISKDADRTLTAKIEMNARDLGVPITYVDSMQMLGKACGIDVGAAAVAIKK</sequence>
<evidence type="ECO:0000313" key="5">
    <source>
        <dbReference type="Proteomes" id="UP000264541"/>
    </source>
</evidence>
<feature type="domain" description="Ribosomal protein eL8/eL30/eS12/Gadd45" evidence="3">
    <location>
        <begin position="4"/>
        <end position="81"/>
    </location>
</feature>
<evidence type="ECO:0000313" key="4">
    <source>
        <dbReference type="EMBL" id="RFU68636.1"/>
    </source>
</evidence>
<dbReference type="Gene3D" id="3.30.1330.30">
    <property type="match status" value="1"/>
</dbReference>
<dbReference type="GO" id="GO:0003723">
    <property type="term" value="F:RNA binding"/>
    <property type="evidence" value="ECO:0007669"/>
    <property type="project" value="UniProtKB-UniRule"/>
</dbReference>
<reference evidence="4 5" key="1">
    <citation type="submission" date="2018-08" db="EMBL/GenBank/DDBJ databases">
        <title>Bacillus chawlae sp. nov., Bacillus glennii sp. nov., and Bacillus saganii sp. nov. Isolated from the Vehicle Assembly Building at Kennedy Space Center where the Viking Spacecraft were Assembled.</title>
        <authorList>
            <person name="Seuylemezian A."/>
            <person name="Vaishampayan P."/>
        </authorList>
    </citation>
    <scope>NUCLEOTIDE SEQUENCE [LARGE SCALE GENOMIC DNA]</scope>
    <source>
        <strain evidence="4 5">V47-23a</strain>
    </source>
</reference>
<evidence type="ECO:0000256" key="1">
    <source>
        <dbReference type="ARBA" id="ARBA00022884"/>
    </source>
</evidence>
<protein>
    <recommendedName>
        <fullName evidence="2">RNA-binding protein D0469_11790</fullName>
    </recommendedName>
    <alternativeName>
        <fullName evidence="2">Ribosomal protein eL8-like</fullName>
    </alternativeName>
</protein>
<keyword evidence="4" id="KW-0687">Ribonucleoprotein</keyword>
<dbReference type="SUPFAM" id="SSF55315">
    <property type="entry name" value="L30e-like"/>
    <property type="match status" value="1"/>
</dbReference>
<dbReference type="AlphaFoldDB" id="A0A372LPQ9"/>
<dbReference type="GO" id="GO:0005840">
    <property type="term" value="C:ribosome"/>
    <property type="evidence" value="ECO:0007669"/>
    <property type="project" value="UniProtKB-KW"/>
</dbReference>
<dbReference type="Proteomes" id="UP000264541">
    <property type="component" value="Unassembled WGS sequence"/>
</dbReference>